<evidence type="ECO:0000313" key="3">
    <source>
        <dbReference type="Proteomes" id="UP000427769"/>
    </source>
</evidence>
<proteinExistence type="predicted"/>
<accession>A0A5K7YZ34</accession>
<dbReference type="InterPro" id="IPR008984">
    <property type="entry name" value="SMAD_FHA_dom_sf"/>
</dbReference>
<dbReference type="Proteomes" id="UP000427769">
    <property type="component" value="Chromosome"/>
</dbReference>
<dbReference type="EMBL" id="AP021875">
    <property type="protein sequence ID" value="BBO74972.1"/>
    <property type="molecule type" value="Genomic_DNA"/>
</dbReference>
<reference evidence="2 3" key="1">
    <citation type="submission" date="2019-11" db="EMBL/GenBank/DDBJ databases">
        <title>Comparative genomics of hydrocarbon-degrading Desulfosarcina strains.</title>
        <authorList>
            <person name="Watanabe M."/>
            <person name="Kojima H."/>
            <person name="Fukui M."/>
        </authorList>
    </citation>
    <scope>NUCLEOTIDE SEQUENCE [LARGE SCALE GENOMIC DNA]</scope>
    <source>
        <strain evidence="2 3">PP31</strain>
    </source>
</reference>
<sequence>MAMLVLVHEGLTLKRIPLDKSQIRIGRKTDSDVFIDDMLASQKHARIEVLPNADAPGGKDHFIQDLESTNQTFVNGEPIERHKLSHGDLIRIGKHNFKFIDETADPGDKTAKLKKSWIPGVYYTEE</sequence>
<protein>
    <recommendedName>
        <fullName evidence="1">FHA domain-containing protein</fullName>
    </recommendedName>
</protein>
<dbReference type="PROSITE" id="PS50006">
    <property type="entry name" value="FHA_DOMAIN"/>
    <property type="match status" value="1"/>
</dbReference>
<keyword evidence="3" id="KW-1185">Reference proteome</keyword>
<dbReference type="KEGG" id="dwd:DSCW_23890"/>
<name>A0A5K7YZ34_9BACT</name>
<dbReference type="InterPro" id="IPR050923">
    <property type="entry name" value="Cell_Proc_Reg/RNA_Proc"/>
</dbReference>
<dbReference type="OrthoDB" id="9782676at2"/>
<dbReference type="CDD" id="cd00060">
    <property type="entry name" value="FHA"/>
    <property type="match status" value="1"/>
</dbReference>
<organism evidence="2 3">
    <name type="scientific">Desulfosarcina widdelii</name>
    <dbReference type="NCBI Taxonomy" id="947919"/>
    <lineage>
        <taxon>Bacteria</taxon>
        <taxon>Pseudomonadati</taxon>
        <taxon>Thermodesulfobacteriota</taxon>
        <taxon>Desulfobacteria</taxon>
        <taxon>Desulfobacterales</taxon>
        <taxon>Desulfosarcinaceae</taxon>
        <taxon>Desulfosarcina</taxon>
    </lineage>
</organism>
<feature type="domain" description="FHA" evidence="1">
    <location>
        <begin position="23"/>
        <end position="79"/>
    </location>
</feature>
<dbReference type="SUPFAM" id="SSF49879">
    <property type="entry name" value="SMAD/FHA domain"/>
    <property type="match status" value="1"/>
</dbReference>
<dbReference type="Gene3D" id="2.60.200.20">
    <property type="match status" value="1"/>
</dbReference>
<dbReference type="InterPro" id="IPR000253">
    <property type="entry name" value="FHA_dom"/>
</dbReference>
<dbReference type="AlphaFoldDB" id="A0A5K7YZ34"/>
<dbReference type="PANTHER" id="PTHR23308">
    <property type="entry name" value="NUCLEAR INHIBITOR OF PROTEIN PHOSPHATASE-1"/>
    <property type="match status" value="1"/>
</dbReference>
<gene>
    <name evidence="2" type="ORF">DSCW_23890</name>
</gene>
<evidence type="ECO:0000259" key="1">
    <source>
        <dbReference type="PROSITE" id="PS50006"/>
    </source>
</evidence>
<dbReference type="RefSeq" id="WP_155303936.1">
    <property type="nucleotide sequence ID" value="NZ_AP021875.1"/>
</dbReference>
<dbReference type="Pfam" id="PF00498">
    <property type="entry name" value="FHA"/>
    <property type="match status" value="1"/>
</dbReference>
<evidence type="ECO:0000313" key="2">
    <source>
        <dbReference type="EMBL" id="BBO74972.1"/>
    </source>
</evidence>
<dbReference type="SMART" id="SM00240">
    <property type="entry name" value="FHA"/>
    <property type="match status" value="1"/>
</dbReference>